<feature type="compositionally biased region" description="Acidic residues" evidence="1">
    <location>
        <begin position="36"/>
        <end position="57"/>
    </location>
</feature>
<gene>
    <name evidence="2" type="ORF">R1flu_004101</name>
</gene>
<protein>
    <submittedName>
        <fullName evidence="2">Uncharacterized protein</fullName>
    </submittedName>
</protein>
<proteinExistence type="predicted"/>
<feature type="region of interest" description="Disordered" evidence="1">
    <location>
        <begin position="36"/>
        <end position="62"/>
    </location>
</feature>
<evidence type="ECO:0000256" key="1">
    <source>
        <dbReference type="SAM" id="MobiDB-lite"/>
    </source>
</evidence>
<organism evidence="2 3">
    <name type="scientific">Riccia fluitans</name>
    <dbReference type="NCBI Taxonomy" id="41844"/>
    <lineage>
        <taxon>Eukaryota</taxon>
        <taxon>Viridiplantae</taxon>
        <taxon>Streptophyta</taxon>
        <taxon>Embryophyta</taxon>
        <taxon>Marchantiophyta</taxon>
        <taxon>Marchantiopsida</taxon>
        <taxon>Marchantiidae</taxon>
        <taxon>Marchantiales</taxon>
        <taxon>Ricciaceae</taxon>
        <taxon>Riccia</taxon>
    </lineage>
</organism>
<dbReference type="AlphaFoldDB" id="A0ABD1YSC5"/>
<comment type="caution">
    <text evidence="2">The sequence shown here is derived from an EMBL/GenBank/DDBJ whole genome shotgun (WGS) entry which is preliminary data.</text>
</comment>
<dbReference type="EMBL" id="JBHFFA010000003">
    <property type="protein sequence ID" value="KAL2632622.1"/>
    <property type="molecule type" value="Genomic_DNA"/>
</dbReference>
<dbReference type="Proteomes" id="UP001605036">
    <property type="component" value="Unassembled WGS sequence"/>
</dbReference>
<evidence type="ECO:0000313" key="3">
    <source>
        <dbReference type="Proteomes" id="UP001605036"/>
    </source>
</evidence>
<keyword evidence="3" id="KW-1185">Reference proteome</keyword>
<reference evidence="2 3" key="1">
    <citation type="submission" date="2024-09" db="EMBL/GenBank/DDBJ databases">
        <title>Chromosome-scale assembly of Riccia fluitans.</title>
        <authorList>
            <person name="Paukszto L."/>
            <person name="Sawicki J."/>
            <person name="Karawczyk K."/>
            <person name="Piernik-Szablinska J."/>
            <person name="Szczecinska M."/>
            <person name="Mazdziarz M."/>
        </authorList>
    </citation>
    <scope>NUCLEOTIDE SEQUENCE [LARGE SCALE GENOMIC DNA]</scope>
    <source>
        <strain evidence="2">Rf_01</strain>
        <tissue evidence="2">Aerial parts of the thallus</tissue>
    </source>
</reference>
<name>A0ABD1YSC5_9MARC</name>
<evidence type="ECO:0000313" key="2">
    <source>
        <dbReference type="EMBL" id="KAL2632622.1"/>
    </source>
</evidence>
<sequence>MEIDGPRYLFGRFMGPYLVHAACCISNFLIHVGDSFEPEEESSDEENVVDNEPEQAEDQPPPAFTYATATREELAKYLCLTH</sequence>
<accession>A0ABD1YSC5</accession>